<organism evidence="2 3">
    <name type="scientific">Sandaracinobacter neustonicus</name>
    <dbReference type="NCBI Taxonomy" id="1715348"/>
    <lineage>
        <taxon>Bacteria</taxon>
        <taxon>Pseudomonadati</taxon>
        <taxon>Pseudomonadota</taxon>
        <taxon>Alphaproteobacteria</taxon>
        <taxon>Sphingomonadales</taxon>
        <taxon>Sphingosinicellaceae</taxon>
        <taxon>Sandaracinobacter</taxon>
    </lineage>
</organism>
<dbReference type="Pfam" id="PF01850">
    <property type="entry name" value="PIN"/>
    <property type="match status" value="1"/>
</dbReference>
<sequence length="151" mass="16859">MEDRFRNGKPARAGYRARQVKGFLDTNVLVYAFQPDDGKADKAFALLNGANYLGVQSLNEFALAARRRLRMQWPEINRALAVLQDLVPKPVPLTLDIHRGGIGLAERYDLGIYDSLLLSAALSIGCSIFWSEDMHDGLVIDGRLTIRNPFV</sequence>
<dbReference type="InterPro" id="IPR029060">
    <property type="entry name" value="PIN-like_dom_sf"/>
</dbReference>
<evidence type="ECO:0000313" key="3">
    <source>
        <dbReference type="Proteomes" id="UP000319897"/>
    </source>
</evidence>
<feature type="domain" description="PIN" evidence="1">
    <location>
        <begin position="23"/>
        <end position="133"/>
    </location>
</feature>
<dbReference type="Gene3D" id="3.40.50.1010">
    <property type="entry name" value="5'-nuclease"/>
    <property type="match status" value="1"/>
</dbReference>
<dbReference type="Proteomes" id="UP000319897">
    <property type="component" value="Unassembled WGS sequence"/>
</dbReference>
<comment type="caution">
    <text evidence="2">The sequence shown here is derived from an EMBL/GenBank/DDBJ whole genome shotgun (WGS) entry which is preliminary data.</text>
</comment>
<keyword evidence="3" id="KW-1185">Reference proteome</keyword>
<evidence type="ECO:0000313" key="2">
    <source>
        <dbReference type="EMBL" id="TPE61069.1"/>
    </source>
</evidence>
<protein>
    <submittedName>
        <fullName evidence="2">PIN domain-containing protein</fullName>
    </submittedName>
</protein>
<evidence type="ECO:0000259" key="1">
    <source>
        <dbReference type="Pfam" id="PF01850"/>
    </source>
</evidence>
<dbReference type="OrthoDB" id="163436at2"/>
<proteinExistence type="predicted"/>
<reference evidence="2 3" key="1">
    <citation type="submission" date="2019-06" db="EMBL/GenBank/DDBJ databases">
        <authorList>
            <person name="Lee I."/>
            <person name="Jang G.I."/>
            <person name="Hwang C.Y."/>
        </authorList>
    </citation>
    <scope>NUCLEOTIDE SEQUENCE [LARGE SCALE GENOMIC DNA]</scope>
    <source>
        <strain evidence="2 3">PAMC 28131</strain>
    </source>
</reference>
<dbReference type="EMBL" id="VFSU01000024">
    <property type="protein sequence ID" value="TPE61069.1"/>
    <property type="molecule type" value="Genomic_DNA"/>
</dbReference>
<name>A0A501XKX3_9SPHN</name>
<dbReference type="AlphaFoldDB" id="A0A501XKX3"/>
<dbReference type="SUPFAM" id="SSF88723">
    <property type="entry name" value="PIN domain-like"/>
    <property type="match status" value="1"/>
</dbReference>
<dbReference type="CDD" id="cd18692">
    <property type="entry name" value="PIN_VapC-like"/>
    <property type="match status" value="1"/>
</dbReference>
<gene>
    <name evidence="2" type="ORF">FJQ54_09215</name>
</gene>
<accession>A0A501XKX3</accession>
<dbReference type="InterPro" id="IPR002716">
    <property type="entry name" value="PIN_dom"/>
</dbReference>